<dbReference type="InterPro" id="IPR045860">
    <property type="entry name" value="Snake_toxin-like_sf"/>
</dbReference>
<dbReference type="PANTHER" id="PTHR23255:SF68">
    <property type="entry name" value="RECEPTOR PROTEIN SERINE_THREONINE KINASE"/>
    <property type="match status" value="1"/>
</dbReference>
<dbReference type="PRINTS" id="PR00653">
    <property type="entry name" value="ACTIVIN2R"/>
</dbReference>
<organism evidence="16 17">
    <name type="scientific">Phyllotreta striolata</name>
    <name type="common">Striped flea beetle</name>
    <name type="synonym">Crioceris striolata</name>
    <dbReference type="NCBI Taxonomy" id="444603"/>
    <lineage>
        <taxon>Eukaryota</taxon>
        <taxon>Metazoa</taxon>
        <taxon>Ecdysozoa</taxon>
        <taxon>Arthropoda</taxon>
        <taxon>Hexapoda</taxon>
        <taxon>Insecta</taxon>
        <taxon>Pterygota</taxon>
        <taxon>Neoptera</taxon>
        <taxon>Endopterygota</taxon>
        <taxon>Coleoptera</taxon>
        <taxon>Polyphaga</taxon>
        <taxon>Cucujiformia</taxon>
        <taxon>Chrysomeloidea</taxon>
        <taxon>Chrysomelidae</taxon>
        <taxon>Galerucinae</taxon>
        <taxon>Alticini</taxon>
        <taxon>Phyllotreta</taxon>
    </lineage>
</organism>
<dbReference type="Gene3D" id="2.10.60.10">
    <property type="entry name" value="CD59"/>
    <property type="match status" value="1"/>
</dbReference>
<dbReference type="GO" id="GO:0004675">
    <property type="term" value="F:transmembrane receptor protein serine/threonine kinase activity"/>
    <property type="evidence" value="ECO:0007669"/>
    <property type="project" value="UniProtKB-EC"/>
</dbReference>
<dbReference type="GO" id="GO:0043235">
    <property type="term" value="C:receptor complex"/>
    <property type="evidence" value="ECO:0007669"/>
    <property type="project" value="TreeGrafter"/>
</dbReference>
<dbReference type="InterPro" id="IPR000719">
    <property type="entry name" value="Prot_kinase_dom"/>
</dbReference>
<dbReference type="GO" id="GO:0005524">
    <property type="term" value="F:ATP binding"/>
    <property type="evidence" value="ECO:0007669"/>
    <property type="project" value="UniProtKB-UniRule"/>
</dbReference>
<comment type="similarity">
    <text evidence="2 14">Belongs to the protein kinase superfamily. TKL Ser/Thr protein kinase family. TGFB receptor subfamily.</text>
</comment>
<keyword evidence="10 14" id="KW-1133">Transmembrane helix</keyword>
<accession>A0A9N9XP27</accession>
<evidence type="ECO:0000256" key="12">
    <source>
        <dbReference type="ARBA" id="ARBA00023170"/>
    </source>
</evidence>
<reference evidence="16" key="1">
    <citation type="submission" date="2022-01" db="EMBL/GenBank/DDBJ databases">
        <authorList>
            <person name="King R."/>
        </authorList>
    </citation>
    <scope>NUCLEOTIDE SEQUENCE</scope>
</reference>
<evidence type="ECO:0000256" key="10">
    <source>
        <dbReference type="ARBA" id="ARBA00022989"/>
    </source>
</evidence>
<dbReference type="GO" id="GO:0005886">
    <property type="term" value="C:plasma membrane"/>
    <property type="evidence" value="ECO:0007669"/>
    <property type="project" value="TreeGrafter"/>
</dbReference>
<keyword evidence="14" id="KW-0464">Manganese</keyword>
<dbReference type="GO" id="GO:0046872">
    <property type="term" value="F:metal ion binding"/>
    <property type="evidence" value="ECO:0007669"/>
    <property type="project" value="UniProtKB-KW"/>
</dbReference>
<dbReference type="PANTHER" id="PTHR23255">
    <property type="entry name" value="TRANSFORMING GROWTH FACTOR-BETA RECEPTOR TYPE I AND II"/>
    <property type="match status" value="1"/>
</dbReference>
<evidence type="ECO:0000256" key="1">
    <source>
        <dbReference type="ARBA" id="ARBA00004479"/>
    </source>
</evidence>
<keyword evidence="7 13" id="KW-0547">Nucleotide-binding</keyword>
<dbReference type="PROSITE" id="PS50011">
    <property type="entry name" value="PROTEIN_KINASE_DOM"/>
    <property type="match status" value="1"/>
</dbReference>
<feature type="binding site" evidence="13">
    <location>
        <position position="223"/>
    </location>
    <ligand>
        <name>ATP</name>
        <dbReference type="ChEBI" id="CHEBI:30616"/>
    </ligand>
</feature>
<dbReference type="EC" id="2.7.11.30" evidence="14"/>
<comment type="cofactor">
    <cofactor evidence="14">
        <name>Mg(2+)</name>
        <dbReference type="ChEBI" id="CHEBI:18420"/>
    </cofactor>
    <cofactor evidence="14">
        <name>Mn(2+)</name>
        <dbReference type="ChEBI" id="CHEBI:29035"/>
    </cofactor>
</comment>
<evidence type="ECO:0000256" key="6">
    <source>
        <dbReference type="ARBA" id="ARBA00022729"/>
    </source>
</evidence>
<dbReference type="CDD" id="cd23596">
    <property type="entry name" value="TFP_LU_ECD_Tkv"/>
    <property type="match status" value="1"/>
</dbReference>
<dbReference type="InterPro" id="IPR017441">
    <property type="entry name" value="Protein_kinase_ATP_BS"/>
</dbReference>
<keyword evidence="11 14" id="KW-0472">Membrane</keyword>
<dbReference type="Pfam" id="PF00069">
    <property type="entry name" value="Pkinase"/>
    <property type="match status" value="1"/>
</dbReference>
<keyword evidence="12 14" id="KW-0675">Receptor</keyword>
<evidence type="ECO:0000256" key="4">
    <source>
        <dbReference type="ARBA" id="ARBA00022679"/>
    </source>
</evidence>
<keyword evidence="17" id="KW-1185">Reference proteome</keyword>
<keyword evidence="14" id="KW-0460">Magnesium</keyword>
<dbReference type="Pfam" id="PF01064">
    <property type="entry name" value="Activin_recp"/>
    <property type="match status" value="1"/>
</dbReference>
<keyword evidence="3 14" id="KW-0723">Serine/threonine-protein kinase</keyword>
<dbReference type="PROSITE" id="PS00107">
    <property type="entry name" value="PROTEIN_KINASE_ATP"/>
    <property type="match status" value="1"/>
</dbReference>
<dbReference type="Gene3D" id="1.10.510.10">
    <property type="entry name" value="Transferase(Phosphotransferase) domain 1"/>
    <property type="match status" value="1"/>
</dbReference>
<comment type="catalytic activity">
    <reaction evidence="14">
        <text>L-threonyl-[receptor-protein] + ATP = O-phospho-L-threonyl-[receptor-protein] + ADP + H(+)</text>
        <dbReference type="Rhea" id="RHEA:44880"/>
        <dbReference type="Rhea" id="RHEA-COMP:11024"/>
        <dbReference type="Rhea" id="RHEA-COMP:11025"/>
        <dbReference type="ChEBI" id="CHEBI:15378"/>
        <dbReference type="ChEBI" id="CHEBI:30013"/>
        <dbReference type="ChEBI" id="CHEBI:30616"/>
        <dbReference type="ChEBI" id="CHEBI:61977"/>
        <dbReference type="ChEBI" id="CHEBI:456216"/>
        <dbReference type="EC" id="2.7.11.30"/>
    </reaction>
</comment>
<gene>
    <name evidence="16" type="ORF">PHYEVI_LOCUS5313</name>
</gene>
<sequence>MNALYSYYDDYEDEADESQTETRFVLCYCEGKCPFEDDKGLCRISSPGGKCFAAISYEIEETGEEIVTKTYGCIDDEQMAQLQCKGALVPHLNKKNIQCCDDGDFCNRNPYQFEPTITSENKLPIIIITSCCVLTILTFLLFLFALYLKFRKRNLVDVINKIEECNSKKSQSHGGSSGESGSNYLTMVQRTISKQIDMEKVIGKGRYGEVRLGKWRGEKVAVKIFHSTQEKSWMRETEVYKTVLMRHENILGFVAADIKGSGSWTQLLLVTDYHSNGSLFDYLQKNTVGLDRLLFMSLGIAKGVNHLHTEIFGVPGKACIAHRDLTSKNILVKQDMECCIADFGLAVKFDSTTNKFDVPLTDRIGTKRYMAPEILSKMANLNDIDAYKMADIYALGLVLWEMSRRCNFMGEKSLPYEIPFNDLVSSDPSYEEMQHIVCTMKIRPEIPEIWQKNEKMKMMTKIIQEMWHDNPTVRLTALRVKKTMHKLITKTEESLNISNCSEIE</sequence>
<dbReference type="FunFam" id="2.10.60.10:FF:000021">
    <property type="entry name" value="Receptor protein serine/threonine kinase"/>
    <property type="match status" value="1"/>
</dbReference>
<dbReference type="InterPro" id="IPR000472">
    <property type="entry name" value="Activin_recp"/>
</dbReference>
<evidence type="ECO:0000313" key="17">
    <source>
        <dbReference type="Proteomes" id="UP001153712"/>
    </source>
</evidence>
<dbReference type="InterPro" id="IPR011009">
    <property type="entry name" value="Kinase-like_dom_sf"/>
</dbReference>
<evidence type="ECO:0000259" key="15">
    <source>
        <dbReference type="PROSITE" id="PS50011"/>
    </source>
</evidence>
<proteinExistence type="inferred from homology"/>
<dbReference type="Gene3D" id="3.30.200.20">
    <property type="entry name" value="Phosphorylase Kinase, domain 1"/>
    <property type="match status" value="1"/>
</dbReference>
<evidence type="ECO:0000256" key="11">
    <source>
        <dbReference type="ARBA" id="ARBA00023136"/>
    </source>
</evidence>
<evidence type="ECO:0000313" key="16">
    <source>
        <dbReference type="EMBL" id="CAG9858926.1"/>
    </source>
</evidence>
<dbReference type="InterPro" id="IPR000333">
    <property type="entry name" value="TGFB_receptor"/>
</dbReference>
<dbReference type="GO" id="GO:0071363">
    <property type="term" value="P:cellular response to growth factor stimulus"/>
    <property type="evidence" value="ECO:0007669"/>
    <property type="project" value="TreeGrafter"/>
</dbReference>
<evidence type="ECO:0000256" key="13">
    <source>
        <dbReference type="PROSITE-ProRule" id="PRU10141"/>
    </source>
</evidence>
<keyword evidence="9 13" id="KW-0067">ATP-binding</keyword>
<dbReference type="AlphaFoldDB" id="A0A9N9XP27"/>
<evidence type="ECO:0000256" key="14">
    <source>
        <dbReference type="RuleBase" id="RU361271"/>
    </source>
</evidence>
<name>A0A9N9XP27_PHYSR</name>
<evidence type="ECO:0000256" key="8">
    <source>
        <dbReference type="ARBA" id="ARBA00022777"/>
    </source>
</evidence>
<keyword evidence="8 14" id="KW-0418">Kinase</keyword>
<keyword evidence="5 14" id="KW-0812">Transmembrane</keyword>
<evidence type="ECO:0000256" key="5">
    <source>
        <dbReference type="ARBA" id="ARBA00022692"/>
    </source>
</evidence>
<comment type="subcellular location">
    <subcellularLocation>
        <location evidence="1 14">Membrane</location>
        <topology evidence="1 14">Single-pass type I membrane protein</topology>
    </subcellularLocation>
</comment>
<evidence type="ECO:0000256" key="2">
    <source>
        <dbReference type="ARBA" id="ARBA00009605"/>
    </source>
</evidence>
<feature type="transmembrane region" description="Helical" evidence="14">
    <location>
        <begin position="125"/>
        <end position="148"/>
    </location>
</feature>
<dbReference type="FunFam" id="1.10.510.10:FF:000304">
    <property type="entry name" value="Receptor protein serine/threonine kinase"/>
    <property type="match status" value="1"/>
</dbReference>
<keyword evidence="6" id="KW-0732">Signal</keyword>
<evidence type="ECO:0000256" key="3">
    <source>
        <dbReference type="ARBA" id="ARBA00022527"/>
    </source>
</evidence>
<dbReference type="EMBL" id="OU900095">
    <property type="protein sequence ID" value="CAG9858926.1"/>
    <property type="molecule type" value="Genomic_DNA"/>
</dbReference>
<evidence type="ECO:0000256" key="9">
    <source>
        <dbReference type="ARBA" id="ARBA00022840"/>
    </source>
</evidence>
<evidence type="ECO:0000256" key="7">
    <source>
        <dbReference type="ARBA" id="ARBA00022741"/>
    </source>
</evidence>
<dbReference type="Proteomes" id="UP001153712">
    <property type="component" value="Chromosome 2"/>
</dbReference>
<dbReference type="OrthoDB" id="6730561at2759"/>
<protein>
    <recommendedName>
        <fullName evidence="14">Serine/threonine-protein kinase receptor</fullName>
        <ecNumber evidence="14">2.7.11.30</ecNumber>
    </recommendedName>
</protein>
<dbReference type="SUPFAM" id="SSF57302">
    <property type="entry name" value="Snake toxin-like"/>
    <property type="match status" value="1"/>
</dbReference>
<keyword evidence="4 14" id="KW-0808">Transferase</keyword>
<dbReference type="SUPFAM" id="SSF56112">
    <property type="entry name" value="Protein kinase-like (PK-like)"/>
    <property type="match status" value="1"/>
</dbReference>
<feature type="domain" description="Protein kinase" evidence="15">
    <location>
        <begin position="196"/>
        <end position="488"/>
    </location>
</feature>
<keyword evidence="14" id="KW-0479">Metal-binding</keyword>